<sequence length="283" mass="28622">MVRFAFAMACFLPVALVLASIVRSSPLAPTPTATITVAKTFVVRDSVSTFSTVLRLGIVRNRTKGGTHISVEVPRYGGGGSSGSTKNTPTPAVLAHLLALNVHPQPPPLTRTARLTARGAPTLTRKGMTTFAGHSPVDGNAEPDSSTWLCTGPDQNSLTCGIAPTPLPTVNIPNERMWVCMRNALGDMVCTEYQAETETPSPPPGPPPAPSSGSGSHSGSGSASPSGSGSGSHPVSGSGSSSHPTSGSSKPANGTANPTGSAKPSDDNNDSDCDANCAAVVLV</sequence>
<evidence type="ECO:0000256" key="1">
    <source>
        <dbReference type="SAM" id="MobiDB-lite"/>
    </source>
</evidence>
<proteinExistence type="predicted"/>
<feature type="compositionally biased region" description="Pro residues" evidence="1">
    <location>
        <begin position="200"/>
        <end position="210"/>
    </location>
</feature>
<dbReference type="AlphaFoldDB" id="A0A6G1HNK7"/>
<evidence type="ECO:0000313" key="3">
    <source>
        <dbReference type="EMBL" id="KAF2397494.1"/>
    </source>
</evidence>
<evidence type="ECO:0000256" key="2">
    <source>
        <dbReference type="SAM" id="SignalP"/>
    </source>
</evidence>
<organism evidence="3 4">
    <name type="scientific">Trichodelitschia bisporula</name>
    <dbReference type="NCBI Taxonomy" id="703511"/>
    <lineage>
        <taxon>Eukaryota</taxon>
        <taxon>Fungi</taxon>
        <taxon>Dikarya</taxon>
        <taxon>Ascomycota</taxon>
        <taxon>Pezizomycotina</taxon>
        <taxon>Dothideomycetes</taxon>
        <taxon>Dothideomycetes incertae sedis</taxon>
        <taxon>Phaeotrichales</taxon>
        <taxon>Phaeotrichaceae</taxon>
        <taxon>Trichodelitschia</taxon>
    </lineage>
</organism>
<evidence type="ECO:0000313" key="4">
    <source>
        <dbReference type="Proteomes" id="UP000799640"/>
    </source>
</evidence>
<name>A0A6G1HNK7_9PEZI</name>
<dbReference type="EMBL" id="ML996703">
    <property type="protein sequence ID" value="KAF2397494.1"/>
    <property type="molecule type" value="Genomic_DNA"/>
</dbReference>
<feature type="chain" id="PRO_5026355742" evidence="2">
    <location>
        <begin position="20"/>
        <end position="283"/>
    </location>
</feature>
<feature type="compositionally biased region" description="Low complexity" evidence="1">
    <location>
        <begin position="211"/>
        <end position="249"/>
    </location>
</feature>
<accession>A0A6G1HNK7</accession>
<keyword evidence="2" id="KW-0732">Signal</keyword>
<feature type="compositionally biased region" description="Polar residues" evidence="1">
    <location>
        <begin position="250"/>
        <end position="262"/>
    </location>
</feature>
<reference evidence="3" key="1">
    <citation type="journal article" date="2020" name="Stud. Mycol.">
        <title>101 Dothideomycetes genomes: a test case for predicting lifestyles and emergence of pathogens.</title>
        <authorList>
            <person name="Haridas S."/>
            <person name="Albert R."/>
            <person name="Binder M."/>
            <person name="Bloem J."/>
            <person name="Labutti K."/>
            <person name="Salamov A."/>
            <person name="Andreopoulos B."/>
            <person name="Baker S."/>
            <person name="Barry K."/>
            <person name="Bills G."/>
            <person name="Bluhm B."/>
            <person name="Cannon C."/>
            <person name="Castanera R."/>
            <person name="Culley D."/>
            <person name="Daum C."/>
            <person name="Ezra D."/>
            <person name="Gonzalez J."/>
            <person name="Henrissat B."/>
            <person name="Kuo A."/>
            <person name="Liang C."/>
            <person name="Lipzen A."/>
            <person name="Lutzoni F."/>
            <person name="Magnuson J."/>
            <person name="Mondo S."/>
            <person name="Nolan M."/>
            <person name="Ohm R."/>
            <person name="Pangilinan J."/>
            <person name="Park H.-J."/>
            <person name="Ramirez L."/>
            <person name="Alfaro M."/>
            <person name="Sun H."/>
            <person name="Tritt A."/>
            <person name="Yoshinaga Y."/>
            <person name="Zwiers L.-H."/>
            <person name="Turgeon B."/>
            <person name="Goodwin S."/>
            <person name="Spatafora J."/>
            <person name="Crous P."/>
            <person name="Grigoriev I."/>
        </authorList>
    </citation>
    <scope>NUCLEOTIDE SEQUENCE</scope>
    <source>
        <strain evidence="3">CBS 262.69</strain>
    </source>
</reference>
<protein>
    <submittedName>
        <fullName evidence="3">Uncharacterized protein</fullName>
    </submittedName>
</protein>
<gene>
    <name evidence="3" type="ORF">EJ06DRAFT_551003</name>
</gene>
<feature type="signal peptide" evidence="2">
    <location>
        <begin position="1"/>
        <end position="19"/>
    </location>
</feature>
<feature type="region of interest" description="Disordered" evidence="1">
    <location>
        <begin position="194"/>
        <end position="273"/>
    </location>
</feature>
<keyword evidence="4" id="KW-1185">Reference proteome</keyword>
<dbReference type="Proteomes" id="UP000799640">
    <property type="component" value="Unassembled WGS sequence"/>
</dbReference>